<dbReference type="PANTHER" id="PTHR43437:SF3">
    <property type="entry name" value="HYDROXYACYL-THIOESTER DEHYDRATASE TYPE 2, MITOCHONDRIAL"/>
    <property type="match status" value="1"/>
</dbReference>
<reference evidence="2 3" key="1">
    <citation type="submission" date="2024-01" db="EMBL/GenBank/DDBJ databases">
        <title>New evidence supports the origin of RcGTA from prophage.</title>
        <authorList>
            <person name="Xu Y."/>
            <person name="Liu B."/>
            <person name="Chen F."/>
        </authorList>
    </citation>
    <scope>NUCLEOTIDE SEQUENCE [LARGE SCALE GENOMIC DNA]</scope>
    <source>
        <strain evidence="2 3">CBW1107-2</strain>
    </source>
</reference>
<dbReference type="SUPFAM" id="SSF54637">
    <property type="entry name" value="Thioesterase/thiol ester dehydrase-isomerase"/>
    <property type="match status" value="1"/>
</dbReference>
<sequence length="143" mass="15829">MTDDWTGTYESLAVGDTESSSQLIDGASIDAFAHAIRSFNPLHMDGDWARANTPYPDRVAHGVMTSALMSRPIVQFCERFRVRTALLSTSAKYLKAVVVGDTVTTVVRLAAKDDEKRRIRFEVEARNQRGELVLVGEAIEKAL</sequence>
<evidence type="ECO:0000313" key="2">
    <source>
        <dbReference type="EMBL" id="MEX4008511.1"/>
    </source>
</evidence>
<dbReference type="Gene3D" id="3.10.129.10">
    <property type="entry name" value="Hotdog Thioesterase"/>
    <property type="match status" value="1"/>
</dbReference>
<dbReference type="EMBL" id="JAZHFV010000004">
    <property type="protein sequence ID" value="MEX4008511.1"/>
    <property type="molecule type" value="Genomic_DNA"/>
</dbReference>
<keyword evidence="3" id="KW-1185">Reference proteome</keyword>
<dbReference type="InterPro" id="IPR002539">
    <property type="entry name" value="MaoC-like_dom"/>
</dbReference>
<dbReference type="PANTHER" id="PTHR43437">
    <property type="entry name" value="HYDROXYACYL-THIOESTER DEHYDRATASE TYPE 2, MITOCHONDRIAL-RELATED"/>
    <property type="match status" value="1"/>
</dbReference>
<evidence type="ECO:0000259" key="1">
    <source>
        <dbReference type="Pfam" id="PF01575"/>
    </source>
</evidence>
<evidence type="ECO:0000313" key="3">
    <source>
        <dbReference type="Proteomes" id="UP001559025"/>
    </source>
</evidence>
<protein>
    <submittedName>
        <fullName evidence="2">MaoC/PaaZ C-terminal domain-containing protein</fullName>
    </submittedName>
</protein>
<dbReference type="RefSeq" id="WP_368803522.1">
    <property type="nucleotide sequence ID" value="NZ_JAZHFV010000004.1"/>
</dbReference>
<dbReference type="Pfam" id="PF01575">
    <property type="entry name" value="MaoC_dehydratas"/>
    <property type="match status" value="1"/>
</dbReference>
<accession>A0ABV3WUZ7</accession>
<comment type="caution">
    <text evidence="2">The sequence shown here is derived from an EMBL/GenBank/DDBJ whole genome shotgun (WGS) entry which is preliminary data.</text>
</comment>
<feature type="domain" description="MaoC-like" evidence="1">
    <location>
        <begin position="26"/>
        <end position="124"/>
    </location>
</feature>
<dbReference type="InterPro" id="IPR050965">
    <property type="entry name" value="UPF0336/Enoyl-CoA_hydratase"/>
</dbReference>
<name>A0ABV3WUZ7_9HYPH</name>
<gene>
    <name evidence="2" type="ORF">V1479_14455</name>
</gene>
<dbReference type="Proteomes" id="UP001559025">
    <property type="component" value="Unassembled WGS sequence"/>
</dbReference>
<organism evidence="2 3">
    <name type="scientific">Neoaquamicrobium sediminum</name>
    <dbReference type="NCBI Taxonomy" id="1849104"/>
    <lineage>
        <taxon>Bacteria</taxon>
        <taxon>Pseudomonadati</taxon>
        <taxon>Pseudomonadota</taxon>
        <taxon>Alphaproteobacteria</taxon>
        <taxon>Hyphomicrobiales</taxon>
        <taxon>Phyllobacteriaceae</taxon>
        <taxon>Neoaquamicrobium</taxon>
    </lineage>
</organism>
<dbReference type="InterPro" id="IPR029069">
    <property type="entry name" value="HotDog_dom_sf"/>
</dbReference>
<proteinExistence type="predicted"/>